<dbReference type="Proteomes" id="UP000422232">
    <property type="component" value="Chromosome"/>
</dbReference>
<dbReference type="PANTHER" id="PTHR10138">
    <property type="entry name" value="TRYPTOPHAN 2,3-DIOXYGENASE"/>
    <property type="match status" value="1"/>
</dbReference>
<proteinExistence type="predicted"/>
<dbReference type="GeneID" id="66739807"/>
<dbReference type="PANTHER" id="PTHR10138:SF0">
    <property type="entry name" value="TRYPTOPHAN 2,3-DIOXYGENASE"/>
    <property type="match status" value="1"/>
</dbReference>
<evidence type="ECO:0000313" key="1">
    <source>
        <dbReference type="EMBL" id="QGO07132.1"/>
    </source>
</evidence>
<dbReference type="GO" id="GO:0004833">
    <property type="term" value="F:L-tryptophan 2,3-dioxygenase activity"/>
    <property type="evidence" value="ECO:0007669"/>
    <property type="project" value="UniProtKB-EC"/>
</dbReference>
<keyword evidence="2" id="KW-1185">Reference proteome</keyword>
<dbReference type="GO" id="GO:0046872">
    <property type="term" value="F:metal ion binding"/>
    <property type="evidence" value="ECO:0007669"/>
    <property type="project" value="InterPro"/>
</dbReference>
<dbReference type="Gene3D" id="1.20.58.480">
    <property type="match status" value="2"/>
</dbReference>
<dbReference type="GO" id="GO:0019441">
    <property type="term" value="P:L-tryptophan catabolic process to kynurenine"/>
    <property type="evidence" value="ECO:0007669"/>
    <property type="project" value="InterPro"/>
</dbReference>
<dbReference type="InterPro" id="IPR037217">
    <property type="entry name" value="Trp/Indoleamine_2_3_dOase-like"/>
</dbReference>
<gene>
    <name evidence="1" type="primary">kynA</name>
    <name evidence="1" type="ORF">Psal009_03069</name>
</gene>
<accession>A0A9Q6LSN8</accession>
<keyword evidence="1" id="KW-0560">Oxidoreductase</keyword>
<dbReference type="AlphaFoldDB" id="A0A9Q6LSN8"/>
<dbReference type="Pfam" id="PF03301">
    <property type="entry name" value="Trp_dioxygenase"/>
    <property type="match status" value="1"/>
</dbReference>
<dbReference type="GO" id="GO:0019442">
    <property type="term" value="P:L-tryptophan catabolic process to acetyl-CoA"/>
    <property type="evidence" value="ECO:0007669"/>
    <property type="project" value="TreeGrafter"/>
</dbReference>
<sequence>MDRHSFYALIAGDNASDYEQYLNRHDLLQCQTPYDQLCNHDELQFQITHQVQELWMKLIAYTLLEIDEQLAAKHSLKVLTLFNRTHRIQQSMVDHLALLETMSPKDYQSIRLNLGNGSGQESPGFHVIIQMAKPLWQSFQTHYLIPTNLSLRDIYDDHYQHDELYLLAEQLAEFDKLFQHFRYRHIQLVQRILGLSSKSLKGHSADLLEKGLKMRFFPELWDIRNQMTDDWGGEYGSTRPPLHCK</sequence>
<organism evidence="1 2">
    <name type="scientific">Piscirickettsia salmonis</name>
    <dbReference type="NCBI Taxonomy" id="1238"/>
    <lineage>
        <taxon>Bacteria</taxon>
        <taxon>Pseudomonadati</taxon>
        <taxon>Pseudomonadota</taxon>
        <taxon>Gammaproteobacteria</taxon>
        <taxon>Thiotrichales</taxon>
        <taxon>Piscirickettsiaceae</taxon>
        <taxon>Piscirickettsia</taxon>
    </lineage>
</organism>
<dbReference type="GO" id="GO:0020037">
    <property type="term" value="F:heme binding"/>
    <property type="evidence" value="ECO:0007669"/>
    <property type="project" value="InterPro"/>
</dbReference>
<dbReference type="EC" id="1.13.11.11" evidence="1"/>
<evidence type="ECO:0000313" key="2">
    <source>
        <dbReference type="Proteomes" id="UP000422232"/>
    </source>
</evidence>
<dbReference type="RefSeq" id="WP_016210761.1">
    <property type="nucleotide sequence ID" value="NZ_CP012413.1"/>
</dbReference>
<dbReference type="SUPFAM" id="SSF140959">
    <property type="entry name" value="Indolic compounds 2,3-dioxygenase-like"/>
    <property type="match status" value="1"/>
</dbReference>
<dbReference type="EMBL" id="CP038908">
    <property type="protein sequence ID" value="QGO07132.1"/>
    <property type="molecule type" value="Genomic_DNA"/>
</dbReference>
<name>A0A9Q6LSN8_PISSA</name>
<dbReference type="InterPro" id="IPR004981">
    <property type="entry name" value="Trp_2_3_dOase"/>
</dbReference>
<reference evidence="1 2" key="1">
    <citation type="submission" date="2019-04" db="EMBL/GenBank/DDBJ databases">
        <title>Complete genome sequencing of Piscirickettsia salmonis strain Psal-009.</title>
        <authorList>
            <person name="Schober I."/>
            <person name="Bunk B."/>
            <person name="Sproer C."/>
            <person name="Carril G.P."/>
            <person name="Riedel T."/>
            <person name="Flores-Herrera P.A."/>
            <person name="Nourdin-Galindo G."/>
            <person name="Marshall S.H."/>
            <person name="Overmann J."/>
        </authorList>
    </citation>
    <scope>NUCLEOTIDE SEQUENCE [LARGE SCALE GENOMIC DNA]</scope>
    <source>
        <strain evidence="1 2">Psal-009</strain>
    </source>
</reference>
<protein>
    <submittedName>
        <fullName evidence="1">Tryptophan 2,3-dioxygenase</fullName>
        <ecNumber evidence="1">1.13.11.11</ecNumber>
    </submittedName>
</protein>